<dbReference type="PANTHER" id="PTHR47506">
    <property type="entry name" value="TRANSCRIPTIONAL REGULATORY PROTEIN"/>
    <property type="match status" value="1"/>
</dbReference>
<evidence type="ECO:0000256" key="3">
    <source>
        <dbReference type="ARBA" id="ARBA00023163"/>
    </source>
</evidence>
<proteinExistence type="predicted"/>
<reference evidence="6" key="1">
    <citation type="submission" date="2021-01" db="EMBL/GenBank/DDBJ databases">
        <title>Modified the classification status of verrucomicrobia.</title>
        <authorList>
            <person name="Feng X."/>
        </authorList>
    </citation>
    <scope>NUCLEOTIDE SEQUENCE</scope>
    <source>
        <strain evidence="6">KCTC 13126</strain>
    </source>
</reference>
<dbReference type="InterPro" id="IPR011075">
    <property type="entry name" value="TetR_C"/>
</dbReference>
<dbReference type="PANTHER" id="PTHR47506:SF1">
    <property type="entry name" value="HTH-TYPE TRANSCRIPTIONAL REGULATOR YJDC"/>
    <property type="match status" value="1"/>
</dbReference>
<dbReference type="EMBL" id="JAENIL010000071">
    <property type="protein sequence ID" value="MBK1880115.1"/>
    <property type="molecule type" value="Genomic_DNA"/>
</dbReference>
<dbReference type="InterPro" id="IPR001647">
    <property type="entry name" value="HTH_TetR"/>
</dbReference>
<dbReference type="SUPFAM" id="SSF48498">
    <property type="entry name" value="Tetracyclin repressor-like, C-terminal domain"/>
    <property type="match status" value="1"/>
</dbReference>
<name>A0A934VTI8_9BACT</name>
<feature type="domain" description="HTH tetR-type" evidence="5">
    <location>
        <begin position="4"/>
        <end position="64"/>
    </location>
</feature>
<comment type="caution">
    <text evidence="6">The sequence shown here is derived from an EMBL/GenBank/DDBJ whole genome shotgun (WGS) entry which is preliminary data.</text>
</comment>
<gene>
    <name evidence="6" type="ORF">JIN87_24735</name>
</gene>
<dbReference type="RefSeq" id="WP_200358719.1">
    <property type="nucleotide sequence ID" value="NZ_JAENIL010000071.1"/>
</dbReference>
<feature type="DNA-binding region" description="H-T-H motif" evidence="4">
    <location>
        <begin position="27"/>
        <end position="46"/>
    </location>
</feature>
<evidence type="ECO:0000256" key="2">
    <source>
        <dbReference type="ARBA" id="ARBA00023125"/>
    </source>
</evidence>
<protein>
    <submittedName>
        <fullName evidence="6">TetR/AcrR family transcriptional regulator</fullName>
    </submittedName>
</protein>
<evidence type="ECO:0000259" key="5">
    <source>
        <dbReference type="PROSITE" id="PS50977"/>
    </source>
</evidence>
<dbReference type="AlphaFoldDB" id="A0A934VTI8"/>
<organism evidence="6 7">
    <name type="scientific">Pelagicoccus mobilis</name>
    <dbReference type="NCBI Taxonomy" id="415221"/>
    <lineage>
        <taxon>Bacteria</taxon>
        <taxon>Pseudomonadati</taxon>
        <taxon>Verrucomicrobiota</taxon>
        <taxon>Opitutia</taxon>
        <taxon>Puniceicoccales</taxon>
        <taxon>Pelagicoccaceae</taxon>
        <taxon>Pelagicoccus</taxon>
    </lineage>
</organism>
<keyword evidence="1" id="KW-0805">Transcription regulation</keyword>
<evidence type="ECO:0000256" key="4">
    <source>
        <dbReference type="PROSITE-ProRule" id="PRU00335"/>
    </source>
</evidence>
<dbReference type="PRINTS" id="PR00455">
    <property type="entry name" value="HTHTETR"/>
</dbReference>
<sequence>MATTDTKGELLDCAQDLIQRVGVNAMSYNDLSVEVGIRKASIHYHFPKKDDLIEALLLRCGNDYSDRYREIASSQKTVLEKLEALADMFDNSLAQGKICLVGMLCVESTTLSDKLQNTLESTINNCIGVIESIFIQGVADQTLPQDMNTNEAAHAFHDTLLGAQIIARSLKSRDHFKIAATTYLNLLRG</sequence>
<dbReference type="InterPro" id="IPR009057">
    <property type="entry name" value="Homeodomain-like_sf"/>
</dbReference>
<keyword evidence="7" id="KW-1185">Reference proteome</keyword>
<dbReference type="SUPFAM" id="SSF46689">
    <property type="entry name" value="Homeodomain-like"/>
    <property type="match status" value="1"/>
</dbReference>
<dbReference type="Proteomes" id="UP000617628">
    <property type="component" value="Unassembled WGS sequence"/>
</dbReference>
<dbReference type="PROSITE" id="PS50977">
    <property type="entry name" value="HTH_TETR_2"/>
    <property type="match status" value="1"/>
</dbReference>
<keyword evidence="2 4" id="KW-0238">DNA-binding</keyword>
<evidence type="ECO:0000313" key="6">
    <source>
        <dbReference type="EMBL" id="MBK1880115.1"/>
    </source>
</evidence>
<evidence type="ECO:0000313" key="7">
    <source>
        <dbReference type="Proteomes" id="UP000617628"/>
    </source>
</evidence>
<keyword evidence="3" id="KW-0804">Transcription</keyword>
<dbReference type="InterPro" id="IPR036271">
    <property type="entry name" value="Tet_transcr_reg_TetR-rel_C_sf"/>
</dbReference>
<dbReference type="GO" id="GO:0003677">
    <property type="term" value="F:DNA binding"/>
    <property type="evidence" value="ECO:0007669"/>
    <property type="project" value="UniProtKB-UniRule"/>
</dbReference>
<dbReference type="Gene3D" id="1.10.357.10">
    <property type="entry name" value="Tetracycline Repressor, domain 2"/>
    <property type="match status" value="1"/>
</dbReference>
<dbReference type="Pfam" id="PF00440">
    <property type="entry name" value="TetR_N"/>
    <property type="match status" value="1"/>
</dbReference>
<evidence type="ECO:0000256" key="1">
    <source>
        <dbReference type="ARBA" id="ARBA00023015"/>
    </source>
</evidence>
<dbReference type="Pfam" id="PF16925">
    <property type="entry name" value="TetR_C_13"/>
    <property type="match status" value="1"/>
</dbReference>
<accession>A0A934VTI8</accession>